<evidence type="ECO:0000256" key="1">
    <source>
        <dbReference type="SAM" id="SignalP"/>
    </source>
</evidence>
<evidence type="ECO:0000313" key="3">
    <source>
        <dbReference type="Proteomes" id="UP000626109"/>
    </source>
</evidence>
<feature type="signal peptide" evidence="1">
    <location>
        <begin position="1"/>
        <end position="19"/>
    </location>
</feature>
<accession>A0A813KKN0</accession>
<comment type="caution">
    <text evidence="2">The sequence shown here is derived from an EMBL/GenBank/DDBJ whole genome shotgun (WGS) entry which is preliminary data.</text>
</comment>
<dbReference type="AlphaFoldDB" id="A0A813KKN0"/>
<protein>
    <submittedName>
        <fullName evidence="2">Uncharacterized protein</fullName>
    </submittedName>
</protein>
<evidence type="ECO:0000313" key="2">
    <source>
        <dbReference type="EMBL" id="CAE8705170.1"/>
    </source>
</evidence>
<keyword evidence="1" id="KW-0732">Signal</keyword>
<sequence>MARCFALFCRCFALHACFSFWSPLFDFLGAAAATSEEGLAYAVGAAPSASAAGGHEALEGRCGALSAARPELRLPLLRDLANARWRRTVMSEEEKRLMEVVVQGVYEQRQELTTEAGCPPAVAAAAIWFFEERAAFAMYATDSSQSSHGLHHSRFHQLGIYNTEMQAAAYICSPEEIFGWPVNEVIESVSQIASFFQHKVAEISSMFGEAGDAENKDITDEQHSAALEDAAVVLNDLQLEWWPCRGTLIGLLRHGGRSGSLSQGRTDVVDHDVDLMVGVASAAAWLLLRERIEAGLQMRGWSKCLSRSSVNAEGGTDTYNLARPDLLLCIRKNPSMVLDVQSYITHPGFGDMVHVQRFCPDGEGSGTCYVPSAGAFWPAHGRLRRSHIQPLGRCRSGRISVPCPRRPLETLKAFWDDLNSTCIAVPDVEKRSRRTGVLSDLRESWQSEGLTAEDVSVLRQRSAELDAAGFMSMTPYFGRCPQLRTSLTSS</sequence>
<reference evidence="2" key="1">
    <citation type="submission" date="2021-02" db="EMBL/GenBank/DDBJ databases">
        <authorList>
            <person name="Dougan E. K."/>
            <person name="Rhodes N."/>
            <person name="Thang M."/>
            <person name="Chan C."/>
        </authorList>
    </citation>
    <scope>NUCLEOTIDE SEQUENCE</scope>
</reference>
<dbReference type="Proteomes" id="UP000626109">
    <property type="component" value="Unassembled WGS sequence"/>
</dbReference>
<dbReference type="EMBL" id="CAJNNW010030917">
    <property type="protein sequence ID" value="CAE8705170.1"/>
    <property type="molecule type" value="Genomic_DNA"/>
</dbReference>
<proteinExistence type="predicted"/>
<name>A0A813KKN0_POLGL</name>
<feature type="chain" id="PRO_5032546856" evidence="1">
    <location>
        <begin position="20"/>
        <end position="490"/>
    </location>
</feature>
<organism evidence="2 3">
    <name type="scientific">Polarella glacialis</name>
    <name type="common">Dinoflagellate</name>
    <dbReference type="NCBI Taxonomy" id="89957"/>
    <lineage>
        <taxon>Eukaryota</taxon>
        <taxon>Sar</taxon>
        <taxon>Alveolata</taxon>
        <taxon>Dinophyceae</taxon>
        <taxon>Suessiales</taxon>
        <taxon>Suessiaceae</taxon>
        <taxon>Polarella</taxon>
    </lineage>
</organism>
<gene>
    <name evidence="2" type="ORF">PGLA2088_LOCUS33563</name>
</gene>